<dbReference type="Proteomes" id="UP000306102">
    <property type="component" value="Unassembled WGS sequence"/>
</dbReference>
<dbReference type="GO" id="GO:0009611">
    <property type="term" value="P:response to wounding"/>
    <property type="evidence" value="ECO:0007669"/>
    <property type="project" value="UniProtKB-UniRule"/>
</dbReference>
<evidence type="ECO:0000256" key="3">
    <source>
        <dbReference type="SAM" id="MobiDB-lite"/>
    </source>
</evidence>
<dbReference type="AlphaFoldDB" id="A0A4S4EIV7"/>
<accession>A0A4S4EIV7</accession>
<dbReference type="GO" id="GO:2000022">
    <property type="term" value="P:regulation of jasmonic acid mediated signaling pathway"/>
    <property type="evidence" value="ECO:0007669"/>
    <property type="project" value="UniProtKB-UniRule"/>
</dbReference>
<keyword evidence="2" id="KW-0539">Nucleus</keyword>
<dbReference type="STRING" id="542762.A0A4S4EIV7"/>
<evidence type="ECO:0000313" key="6">
    <source>
        <dbReference type="Proteomes" id="UP000306102"/>
    </source>
</evidence>
<name>A0A4S4EIV7_CAMSN</name>
<feature type="compositionally biased region" description="Polar residues" evidence="3">
    <location>
        <begin position="353"/>
        <end position="363"/>
    </location>
</feature>
<dbReference type="InterPro" id="IPR040390">
    <property type="entry name" value="TIFY/JAZ"/>
</dbReference>
<feature type="compositionally biased region" description="Low complexity" evidence="3">
    <location>
        <begin position="364"/>
        <end position="378"/>
    </location>
</feature>
<evidence type="ECO:0000259" key="4">
    <source>
        <dbReference type="PROSITE" id="PS51320"/>
    </source>
</evidence>
<evidence type="ECO:0000256" key="1">
    <source>
        <dbReference type="ARBA" id="ARBA00008614"/>
    </source>
</evidence>
<gene>
    <name evidence="5" type="ORF">TEA_001652</name>
</gene>
<evidence type="ECO:0000256" key="2">
    <source>
        <dbReference type="RuleBase" id="RU369065"/>
    </source>
</evidence>
<dbReference type="SMART" id="SM00979">
    <property type="entry name" value="TIFY"/>
    <property type="match status" value="1"/>
</dbReference>
<dbReference type="PROSITE" id="PS51320">
    <property type="entry name" value="TIFY"/>
    <property type="match status" value="1"/>
</dbReference>
<comment type="similarity">
    <text evidence="1 2">Belongs to the TIFY/JAZ family.</text>
</comment>
<comment type="function">
    <text evidence="2">Repressor of jasmonate responses.</text>
</comment>
<dbReference type="Pfam" id="PF06200">
    <property type="entry name" value="tify"/>
    <property type="match status" value="1"/>
</dbReference>
<sequence length="436" mass="46207">MERCFLGLGSKNKSVAVKEGITVARKDSGVGREADKDGRRDQRCEEHCEGLKWRLEHSMAALFSLPLPLPSPYFSHDAKLSLVAKNGYQSTIWTEIAASGASGMQWSFSNKVSASPQYLSFKANQDDGGPRKTGFDSLSSTRFMTISSAEAFESNHKLYSSIVQKNLNLDKQAGTHYTVTSYPPKQFDAHSRPHEARMLPMANQTNQKISIISSAINPQPLRAVPVISSVSVVPTSTSVVGTTDLRNSSKPSGGPAQLTIFYAGSVCVYDNVSPEKAQAIMLLAGNGHSSTPNKAVATTQVEVPVPRPSGVDNFIGNQSRTTSPCLGLPSPISGGSSSSTAITAVRAIGTLASTSNKSEPSTGVSSRAPVSAPLVPSAVPQARKASLARFLEKRKERAMNASPYVSKQSPNCSNPGLGSLSFSMNTDGSSPLQAII</sequence>
<protein>
    <recommendedName>
        <fullName evidence="2">Protein TIFY</fullName>
    </recommendedName>
    <alternativeName>
        <fullName evidence="2">Jasmonate ZIM domain-containing protein</fullName>
    </alternativeName>
</protein>
<comment type="caution">
    <text evidence="5">The sequence shown here is derived from an EMBL/GenBank/DDBJ whole genome shotgun (WGS) entry which is preliminary data.</text>
</comment>
<evidence type="ECO:0000313" key="5">
    <source>
        <dbReference type="EMBL" id="THG16471.1"/>
    </source>
</evidence>
<comment type="domain">
    <text evidence="2">The jas domain is required for interaction with COI1.</text>
</comment>
<dbReference type="PANTHER" id="PTHR33077:SF125">
    <property type="entry name" value="PROTEIN TIFY"/>
    <property type="match status" value="1"/>
</dbReference>
<dbReference type="Pfam" id="PF09425">
    <property type="entry name" value="Jas_motif"/>
    <property type="match status" value="1"/>
</dbReference>
<keyword evidence="2" id="KW-1184">Jasmonic acid signaling pathway</keyword>
<keyword evidence="6" id="KW-1185">Reference proteome</keyword>
<dbReference type="EMBL" id="SDRB02004071">
    <property type="protein sequence ID" value="THG16471.1"/>
    <property type="molecule type" value="Genomic_DNA"/>
</dbReference>
<feature type="domain" description="Tify" evidence="4">
    <location>
        <begin position="251"/>
        <end position="286"/>
    </location>
</feature>
<proteinExistence type="inferred from homology"/>
<organism evidence="5 6">
    <name type="scientific">Camellia sinensis var. sinensis</name>
    <name type="common">China tea</name>
    <dbReference type="NCBI Taxonomy" id="542762"/>
    <lineage>
        <taxon>Eukaryota</taxon>
        <taxon>Viridiplantae</taxon>
        <taxon>Streptophyta</taxon>
        <taxon>Embryophyta</taxon>
        <taxon>Tracheophyta</taxon>
        <taxon>Spermatophyta</taxon>
        <taxon>Magnoliopsida</taxon>
        <taxon>eudicotyledons</taxon>
        <taxon>Gunneridae</taxon>
        <taxon>Pentapetalae</taxon>
        <taxon>asterids</taxon>
        <taxon>Ericales</taxon>
        <taxon>Theaceae</taxon>
        <taxon>Camellia</taxon>
    </lineage>
</organism>
<dbReference type="PANTHER" id="PTHR33077">
    <property type="entry name" value="PROTEIN TIFY 4A-RELATED-RELATED"/>
    <property type="match status" value="1"/>
</dbReference>
<dbReference type="GO" id="GO:0031347">
    <property type="term" value="P:regulation of defense response"/>
    <property type="evidence" value="ECO:0007669"/>
    <property type="project" value="UniProtKB-UniRule"/>
</dbReference>
<dbReference type="GO" id="GO:0005634">
    <property type="term" value="C:nucleus"/>
    <property type="evidence" value="ECO:0007669"/>
    <property type="project" value="UniProtKB-SubCell"/>
</dbReference>
<feature type="region of interest" description="Disordered" evidence="3">
    <location>
        <begin position="353"/>
        <end position="378"/>
    </location>
</feature>
<comment type="subcellular location">
    <subcellularLocation>
        <location evidence="2">Nucleus</location>
    </subcellularLocation>
</comment>
<dbReference type="InterPro" id="IPR010399">
    <property type="entry name" value="Tify_dom"/>
</dbReference>
<reference evidence="5 6" key="1">
    <citation type="journal article" date="2018" name="Proc. Natl. Acad. Sci. U.S.A.">
        <title>Draft genome sequence of Camellia sinensis var. sinensis provides insights into the evolution of the tea genome and tea quality.</title>
        <authorList>
            <person name="Wei C."/>
            <person name="Yang H."/>
            <person name="Wang S."/>
            <person name="Zhao J."/>
            <person name="Liu C."/>
            <person name="Gao L."/>
            <person name="Xia E."/>
            <person name="Lu Y."/>
            <person name="Tai Y."/>
            <person name="She G."/>
            <person name="Sun J."/>
            <person name="Cao H."/>
            <person name="Tong W."/>
            <person name="Gao Q."/>
            <person name="Li Y."/>
            <person name="Deng W."/>
            <person name="Jiang X."/>
            <person name="Wang W."/>
            <person name="Chen Q."/>
            <person name="Zhang S."/>
            <person name="Li H."/>
            <person name="Wu J."/>
            <person name="Wang P."/>
            <person name="Li P."/>
            <person name="Shi C."/>
            <person name="Zheng F."/>
            <person name="Jian J."/>
            <person name="Huang B."/>
            <person name="Shan D."/>
            <person name="Shi M."/>
            <person name="Fang C."/>
            <person name="Yue Y."/>
            <person name="Li F."/>
            <person name="Li D."/>
            <person name="Wei S."/>
            <person name="Han B."/>
            <person name="Jiang C."/>
            <person name="Yin Y."/>
            <person name="Xia T."/>
            <person name="Zhang Z."/>
            <person name="Bennetzen J.L."/>
            <person name="Zhao S."/>
            <person name="Wan X."/>
        </authorList>
    </citation>
    <scope>NUCLEOTIDE SEQUENCE [LARGE SCALE GENOMIC DNA]</scope>
    <source>
        <strain evidence="6">cv. Shuchazao</strain>
        <tissue evidence="5">Leaf</tissue>
    </source>
</reference>
<dbReference type="InterPro" id="IPR018467">
    <property type="entry name" value="CCT_CS"/>
</dbReference>